<evidence type="ECO:0000256" key="1">
    <source>
        <dbReference type="ARBA" id="ARBA00023015"/>
    </source>
</evidence>
<dbReference type="Pfam" id="PF09339">
    <property type="entry name" value="HTH_IclR"/>
    <property type="match status" value="1"/>
</dbReference>
<keyword evidence="2" id="KW-0238">DNA-binding</keyword>
<comment type="caution">
    <text evidence="6">The sequence shown here is derived from an EMBL/GenBank/DDBJ whole genome shotgun (WGS) entry which is preliminary data.</text>
</comment>
<evidence type="ECO:0000313" key="7">
    <source>
        <dbReference type="Proteomes" id="UP001595767"/>
    </source>
</evidence>
<dbReference type="PROSITE" id="PS51077">
    <property type="entry name" value="HTH_ICLR"/>
    <property type="match status" value="1"/>
</dbReference>
<feature type="domain" description="IclR-ED" evidence="5">
    <location>
        <begin position="81"/>
        <end position="264"/>
    </location>
</feature>
<dbReference type="InterPro" id="IPR036388">
    <property type="entry name" value="WH-like_DNA-bd_sf"/>
</dbReference>
<dbReference type="InterPro" id="IPR029016">
    <property type="entry name" value="GAF-like_dom_sf"/>
</dbReference>
<dbReference type="InterPro" id="IPR036390">
    <property type="entry name" value="WH_DNA-bd_sf"/>
</dbReference>
<gene>
    <name evidence="6" type="ORF">ACFOW8_23765</name>
</gene>
<reference evidence="7" key="1">
    <citation type="journal article" date="2019" name="Int. J. Syst. Evol. Microbiol.">
        <title>The Global Catalogue of Microorganisms (GCM) 10K type strain sequencing project: providing services to taxonomists for standard genome sequencing and annotation.</title>
        <authorList>
            <consortium name="The Broad Institute Genomics Platform"/>
            <consortium name="The Broad Institute Genome Sequencing Center for Infectious Disease"/>
            <person name="Wu L."/>
            <person name="Ma J."/>
        </authorList>
    </citation>
    <scope>NUCLEOTIDE SEQUENCE [LARGE SCALE GENOMIC DNA]</scope>
    <source>
        <strain evidence="7">CGMCC 4.7204</strain>
    </source>
</reference>
<evidence type="ECO:0000256" key="2">
    <source>
        <dbReference type="ARBA" id="ARBA00023125"/>
    </source>
</evidence>
<dbReference type="RefSeq" id="WP_378553670.1">
    <property type="nucleotide sequence ID" value="NZ_JBHSBA010000015.1"/>
</dbReference>
<dbReference type="InterPro" id="IPR050707">
    <property type="entry name" value="HTH_MetabolicPath_Reg"/>
</dbReference>
<sequence length="269" mass="28589">MTVDTAVESPSLPHPGRTPASMIERMTLILDTFDGPAPMRTLVEVAERTGLPRSSVHRIIDQMIRLRWLAHAPGGYRLGTRALELGGLAIEHNEIRDVMGPLLHELCRRTGMVAHLGVLDGPEVLVIDKAVGRGADFLPTRLGGRLPAHCTAVGKALLATLSPGVVELAFPARLPRRTPQTIGSRAALHRELDLVRGHRGVAIDRAESLADVVCVAVPIRAGGHGGIAALSLSGRVGGENRPAASELARILVEAADEAVCAVNTALRRR</sequence>
<protein>
    <submittedName>
        <fullName evidence="6">IclR family transcriptional regulator</fullName>
    </submittedName>
</protein>
<dbReference type="SMART" id="SM00346">
    <property type="entry name" value="HTH_ICLR"/>
    <property type="match status" value="1"/>
</dbReference>
<dbReference type="EMBL" id="JBHSBA010000015">
    <property type="protein sequence ID" value="MFC4127948.1"/>
    <property type="molecule type" value="Genomic_DNA"/>
</dbReference>
<dbReference type="Gene3D" id="1.10.10.10">
    <property type="entry name" value="Winged helix-like DNA-binding domain superfamily/Winged helix DNA-binding domain"/>
    <property type="match status" value="1"/>
</dbReference>
<dbReference type="PANTHER" id="PTHR30136:SF24">
    <property type="entry name" value="HTH-TYPE TRANSCRIPTIONAL REPRESSOR ALLR"/>
    <property type="match status" value="1"/>
</dbReference>
<name>A0ABV8LBC1_9NOCA</name>
<keyword evidence="3" id="KW-0804">Transcription</keyword>
<dbReference type="SUPFAM" id="SSF46785">
    <property type="entry name" value="Winged helix' DNA-binding domain"/>
    <property type="match status" value="1"/>
</dbReference>
<dbReference type="Proteomes" id="UP001595767">
    <property type="component" value="Unassembled WGS sequence"/>
</dbReference>
<dbReference type="InterPro" id="IPR005471">
    <property type="entry name" value="Tscrpt_reg_IclR_N"/>
</dbReference>
<evidence type="ECO:0000259" key="5">
    <source>
        <dbReference type="PROSITE" id="PS51078"/>
    </source>
</evidence>
<dbReference type="Gene3D" id="3.30.450.40">
    <property type="match status" value="1"/>
</dbReference>
<dbReference type="SUPFAM" id="SSF55781">
    <property type="entry name" value="GAF domain-like"/>
    <property type="match status" value="1"/>
</dbReference>
<feature type="domain" description="HTH iclR-type" evidence="4">
    <location>
        <begin position="20"/>
        <end position="80"/>
    </location>
</feature>
<dbReference type="Pfam" id="PF01614">
    <property type="entry name" value="IclR_C"/>
    <property type="match status" value="1"/>
</dbReference>
<dbReference type="InterPro" id="IPR014757">
    <property type="entry name" value="Tscrpt_reg_IclR_C"/>
</dbReference>
<dbReference type="PROSITE" id="PS51078">
    <property type="entry name" value="ICLR_ED"/>
    <property type="match status" value="1"/>
</dbReference>
<keyword evidence="1" id="KW-0805">Transcription regulation</keyword>
<proteinExistence type="predicted"/>
<evidence type="ECO:0000313" key="6">
    <source>
        <dbReference type="EMBL" id="MFC4127948.1"/>
    </source>
</evidence>
<organism evidence="6 7">
    <name type="scientific">Nocardia rhizosphaerae</name>
    <dbReference type="NCBI Taxonomy" id="1691571"/>
    <lineage>
        <taxon>Bacteria</taxon>
        <taxon>Bacillati</taxon>
        <taxon>Actinomycetota</taxon>
        <taxon>Actinomycetes</taxon>
        <taxon>Mycobacteriales</taxon>
        <taxon>Nocardiaceae</taxon>
        <taxon>Nocardia</taxon>
    </lineage>
</organism>
<evidence type="ECO:0000256" key="3">
    <source>
        <dbReference type="ARBA" id="ARBA00023163"/>
    </source>
</evidence>
<evidence type="ECO:0000259" key="4">
    <source>
        <dbReference type="PROSITE" id="PS51077"/>
    </source>
</evidence>
<dbReference type="PANTHER" id="PTHR30136">
    <property type="entry name" value="HELIX-TURN-HELIX TRANSCRIPTIONAL REGULATOR, ICLR FAMILY"/>
    <property type="match status" value="1"/>
</dbReference>
<accession>A0ABV8LBC1</accession>
<keyword evidence="7" id="KW-1185">Reference proteome</keyword>